<keyword evidence="9" id="KW-1185">Reference proteome</keyword>
<dbReference type="NCBIfam" id="NF004790">
    <property type="entry name" value="PRK06136.1"/>
    <property type="match status" value="1"/>
</dbReference>
<dbReference type="InterPro" id="IPR006366">
    <property type="entry name" value="CobA/CysG_C"/>
</dbReference>
<dbReference type="FunFam" id="3.40.1010.10:FF:000001">
    <property type="entry name" value="Siroheme synthase"/>
    <property type="match status" value="1"/>
</dbReference>
<feature type="domain" description="Tetrapyrrole methylase" evidence="7">
    <location>
        <begin position="25"/>
        <end position="238"/>
    </location>
</feature>
<dbReference type="PANTHER" id="PTHR45790:SF3">
    <property type="entry name" value="S-ADENOSYL-L-METHIONINE-DEPENDENT UROPORPHYRINOGEN III METHYLTRANSFERASE, CHLOROPLASTIC"/>
    <property type="match status" value="1"/>
</dbReference>
<evidence type="ECO:0000256" key="4">
    <source>
        <dbReference type="ARBA" id="ARBA00022691"/>
    </source>
</evidence>
<accession>A0A418Q759</accession>
<dbReference type="InterPro" id="IPR035996">
    <property type="entry name" value="4pyrrol_Methylase_sf"/>
</dbReference>
<sequence length="273" mass="28079">MTEQAAQRGAEKTGQADQADSGHAILIGGGPGAWDLITVRGMHALQRADVILADHLGPTAELDKLCDVSTKTVIDVAKLPYAKQVSQDKINELLVTYAQEGKVVARLKGGDPFVFGRGFEEVQACAEAGVPCEVIPGVTSAVSVPAMVGIPVTQRGMVHSFTVVSGHLPPGHPKSLIDWDKLAVSGGTLSIIMGVKNVAAIADALLTAGRAADTPAAVIQEGTTDKERFFRCTLGTLAATCADNAISNPAVYVIGDVAGLDATSTPTASTPTA</sequence>
<proteinExistence type="predicted"/>
<dbReference type="STRING" id="1451189.CFAL_06410"/>
<dbReference type="CDD" id="cd11642">
    <property type="entry name" value="SUMT"/>
    <property type="match status" value="1"/>
</dbReference>
<dbReference type="Gene3D" id="3.30.950.10">
    <property type="entry name" value="Methyltransferase, Cobalt-precorrin-4 Transmethylase, Domain 2"/>
    <property type="match status" value="1"/>
</dbReference>
<dbReference type="GO" id="GO:0019354">
    <property type="term" value="P:siroheme biosynthetic process"/>
    <property type="evidence" value="ECO:0007669"/>
    <property type="project" value="InterPro"/>
</dbReference>
<gene>
    <name evidence="8" type="primary">cobA</name>
    <name evidence="8" type="ORF">D3M95_06600</name>
</gene>
<evidence type="ECO:0000256" key="3">
    <source>
        <dbReference type="ARBA" id="ARBA00022679"/>
    </source>
</evidence>
<dbReference type="InterPro" id="IPR014776">
    <property type="entry name" value="4pyrrole_Mease_sub2"/>
</dbReference>
<evidence type="ECO:0000256" key="6">
    <source>
        <dbReference type="SAM" id="MobiDB-lite"/>
    </source>
</evidence>
<evidence type="ECO:0000313" key="8">
    <source>
        <dbReference type="EMBL" id="RIX34963.1"/>
    </source>
</evidence>
<protein>
    <recommendedName>
        <fullName evidence="1">uroporphyrinogen-III C-methyltransferase</fullName>
        <ecNumber evidence="1">2.1.1.107</ecNumber>
    </recommendedName>
</protein>
<dbReference type="Pfam" id="PF00590">
    <property type="entry name" value="TP_methylase"/>
    <property type="match status" value="1"/>
</dbReference>
<dbReference type="AlphaFoldDB" id="A0A418Q759"/>
<dbReference type="EMBL" id="QXJK01000005">
    <property type="protein sequence ID" value="RIX34963.1"/>
    <property type="molecule type" value="Genomic_DNA"/>
</dbReference>
<evidence type="ECO:0000256" key="1">
    <source>
        <dbReference type="ARBA" id="ARBA00012162"/>
    </source>
</evidence>
<dbReference type="PANTHER" id="PTHR45790">
    <property type="entry name" value="SIROHEME SYNTHASE-RELATED"/>
    <property type="match status" value="1"/>
</dbReference>
<organism evidence="8 9">
    <name type="scientific">Corynebacterium falsenii</name>
    <dbReference type="NCBI Taxonomy" id="108486"/>
    <lineage>
        <taxon>Bacteria</taxon>
        <taxon>Bacillati</taxon>
        <taxon>Actinomycetota</taxon>
        <taxon>Actinomycetes</taxon>
        <taxon>Mycobacteriales</taxon>
        <taxon>Corynebacteriaceae</taxon>
        <taxon>Corynebacterium</taxon>
    </lineage>
</organism>
<dbReference type="InterPro" id="IPR014777">
    <property type="entry name" value="4pyrrole_Mease_sub1"/>
</dbReference>
<comment type="caution">
    <text evidence="8">The sequence shown here is derived from an EMBL/GenBank/DDBJ whole genome shotgun (WGS) entry which is preliminary data.</text>
</comment>
<evidence type="ECO:0000259" key="7">
    <source>
        <dbReference type="Pfam" id="PF00590"/>
    </source>
</evidence>
<keyword evidence="3 8" id="KW-0808">Transferase</keyword>
<evidence type="ECO:0000256" key="2">
    <source>
        <dbReference type="ARBA" id="ARBA00022603"/>
    </source>
</evidence>
<dbReference type="NCBIfam" id="TIGR01469">
    <property type="entry name" value="cobA_cysG_Cterm"/>
    <property type="match status" value="1"/>
</dbReference>
<dbReference type="GO" id="GO:0032259">
    <property type="term" value="P:methylation"/>
    <property type="evidence" value="ECO:0007669"/>
    <property type="project" value="UniProtKB-KW"/>
</dbReference>
<evidence type="ECO:0000256" key="5">
    <source>
        <dbReference type="ARBA" id="ARBA00023244"/>
    </source>
</evidence>
<dbReference type="InterPro" id="IPR000878">
    <property type="entry name" value="4pyrrol_Mease"/>
</dbReference>
<keyword evidence="2 8" id="KW-0489">Methyltransferase</keyword>
<dbReference type="RefSeq" id="WP_119664788.1">
    <property type="nucleotide sequence ID" value="NZ_QXJK01000005.1"/>
</dbReference>
<dbReference type="GO" id="GO:0004851">
    <property type="term" value="F:uroporphyrin-III C-methyltransferase activity"/>
    <property type="evidence" value="ECO:0007669"/>
    <property type="project" value="UniProtKB-EC"/>
</dbReference>
<dbReference type="InterPro" id="IPR050161">
    <property type="entry name" value="Siro_Cobalamin_biosynth"/>
</dbReference>
<dbReference type="OrthoDB" id="9815856at2"/>
<dbReference type="EC" id="2.1.1.107" evidence="1"/>
<name>A0A418Q759_9CORY</name>
<dbReference type="SUPFAM" id="SSF53790">
    <property type="entry name" value="Tetrapyrrole methylase"/>
    <property type="match status" value="1"/>
</dbReference>
<reference evidence="8 9" key="1">
    <citation type="submission" date="2018-09" db="EMBL/GenBank/DDBJ databases">
        <title>Optimization and identification of Corynebacterium falsenii FN1-14 from fish paste.</title>
        <authorList>
            <person name="Daroonpunt R."/>
            <person name="Tanasupawat S."/>
        </authorList>
    </citation>
    <scope>NUCLEOTIDE SEQUENCE [LARGE SCALE GENOMIC DNA]</scope>
    <source>
        <strain evidence="8 9">FN1-14</strain>
    </source>
</reference>
<evidence type="ECO:0000313" key="9">
    <source>
        <dbReference type="Proteomes" id="UP000285278"/>
    </source>
</evidence>
<keyword evidence="4" id="KW-0949">S-adenosyl-L-methionine</keyword>
<keyword evidence="5" id="KW-0627">Porphyrin biosynthesis</keyword>
<feature type="region of interest" description="Disordered" evidence="6">
    <location>
        <begin position="1"/>
        <end position="22"/>
    </location>
</feature>
<dbReference type="Proteomes" id="UP000285278">
    <property type="component" value="Unassembled WGS sequence"/>
</dbReference>
<dbReference type="Gene3D" id="3.40.1010.10">
    <property type="entry name" value="Cobalt-precorrin-4 Transmethylase, Domain 1"/>
    <property type="match status" value="1"/>
</dbReference>